<name>A0A0N4Z013_PARTI</name>
<dbReference type="WBParaSite" id="PTRK_0000004500.1">
    <property type="protein sequence ID" value="PTRK_0000004500.1"/>
    <property type="gene ID" value="PTRK_0000004500"/>
</dbReference>
<keyword evidence="2" id="KW-1185">Reference proteome</keyword>
<evidence type="ECO:0000313" key="2">
    <source>
        <dbReference type="Proteomes" id="UP000038045"/>
    </source>
</evidence>
<dbReference type="CDD" id="cd00637">
    <property type="entry name" value="7tm_classA_rhodopsin-like"/>
    <property type="match status" value="1"/>
</dbReference>
<feature type="transmembrane region" description="Helical" evidence="1">
    <location>
        <begin position="259"/>
        <end position="277"/>
    </location>
</feature>
<keyword evidence="1" id="KW-1133">Transmembrane helix</keyword>
<feature type="transmembrane region" description="Helical" evidence="1">
    <location>
        <begin position="13"/>
        <end position="34"/>
    </location>
</feature>
<dbReference type="SUPFAM" id="SSF81321">
    <property type="entry name" value="Family A G protein-coupled receptor-like"/>
    <property type="match status" value="1"/>
</dbReference>
<feature type="transmembrane region" description="Helical" evidence="1">
    <location>
        <begin position="217"/>
        <end position="239"/>
    </location>
</feature>
<feature type="transmembrane region" description="Helical" evidence="1">
    <location>
        <begin position="128"/>
        <end position="151"/>
    </location>
</feature>
<organism evidence="2 3">
    <name type="scientific">Parastrongyloides trichosuri</name>
    <name type="common">Possum-specific nematode worm</name>
    <dbReference type="NCBI Taxonomy" id="131310"/>
    <lineage>
        <taxon>Eukaryota</taxon>
        <taxon>Metazoa</taxon>
        <taxon>Ecdysozoa</taxon>
        <taxon>Nematoda</taxon>
        <taxon>Chromadorea</taxon>
        <taxon>Rhabditida</taxon>
        <taxon>Tylenchina</taxon>
        <taxon>Panagrolaimomorpha</taxon>
        <taxon>Strongyloidoidea</taxon>
        <taxon>Strongyloididae</taxon>
        <taxon>Parastrongyloides</taxon>
    </lineage>
</organism>
<feature type="transmembrane region" description="Helical" evidence="1">
    <location>
        <begin position="171"/>
        <end position="196"/>
    </location>
</feature>
<dbReference type="Pfam" id="PF10323">
    <property type="entry name" value="7TM_GPCR_Srv"/>
    <property type="match status" value="1"/>
</dbReference>
<evidence type="ECO:0000313" key="3">
    <source>
        <dbReference type="WBParaSite" id="PTRK_0000004500.1"/>
    </source>
</evidence>
<feature type="transmembrane region" description="Helical" evidence="1">
    <location>
        <begin position="55"/>
        <end position="73"/>
    </location>
</feature>
<dbReference type="Proteomes" id="UP000038045">
    <property type="component" value="Unplaced"/>
</dbReference>
<keyword evidence="1" id="KW-0472">Membrane</keyword>
<evidence type="ECO:0000256" key="1">
    <source>
        <dbReference type="SAM" id="Phobius"/>
    </source>
</evidence>
<dbReference type="InterPro" id="IPR019426">
    <property type="entry name" value="7TM_GPCR_serpentine_rcpt_Srv"/>
</dbReference>
<feature type="transmembrane region" description="Helical" evidence="1">
    <location>
        <begin position="85"/>
        <end position="108"/>
    </location>
</feature>
<keyword evidence="1" id="KW-0812">Transmembrane</keyword>
<dbReference type="AlphaFoldDB" id="A0A0N4Z013"/>
<protein>
    <submittedName>
        <fullName evidence="3">Serpentine receptor class gamma</fullName>
    </submittedName>
</protein>
<accession>A0A0N4Z013</accession>
<reference evidence="3" key="1">
    <citation type="submission" date="2017-02" db="UniProtKB">
        <authorList>
            <consortium name="WormBaseParasite"/>
        </authorList>
    </citation>
    <scope>IDENTIFICATION</scope>
</reference>
<proteinExistence type="predicted"/>
<dbReference type="Gene3D" id="1.20.1070.10">
    <property type="entry name" value="Rhodopsin 7-helix transmembrane proteins"/>
    <property type="match status" value="1"/>
</dbReference>
<sequence length="327" mass="38506">MIITVFDIIRFTIFIPSLFLMAFALIIMISNFFRLNSKFCNEFYPFVAFRIFNDLMYNILSFIMLKLPLYGIFGNFFLENDWVSSIAFLTGASFIGAIFIHALVLSIIRYIAVKYPTKYRTIFDLKKIVILIVGMFLFCWSIGIGTLFFPSYYMYHNQSQAIVLTYRTNDIAYYTFSYGVVIFGVTLILSFIFNVANWISIYRRSKKHRKGKHKKDITYAIYTCFSFIMALMYHGYYILRTIGSYTDKDIYTTIANISLSYIGDVATLGDFYFVMMISKDLRTLMKKYVVNLFFVRCCFERNNQIKTIKEPANISLSRFNNKNKEFY</sequence>